<evidence type="ECO:0000259" key="3">
    <source>
        <dbReference type="PROSITE" id="PS50977"/>
    </source>
</evidence>
<reference evidence="4 5" key="1">
    <citation type="journal article" date="2014" name="Appl. Environ. Microbiol.">
        <title>Insights into the Microbial Degradation of Rubber and Gutta-Percha by Analysis of the Complete Genome of Nocardia nova SH22a.</title>
        <authorList>
            <person name="Luo Q."/>
            <person name="Hiessl S."/>
            <person name="Poehlein A."/>
            <person name="Daniel R."/>
            <person name="Steinbuchel A."/>
        </authorList>
    </citation>
    <scope>NUCLEOTIDE SEQUENCE [LARGE SCALE GENOMIC DNA]</scope>
    <source>
        <strain evidence="4">SH22a</strain>
    </source>
</reference>
<feature type="domain" description="HTH tetR-type" evidence="3">
    <location>
        <begin position="20"/>
        <end position="80"/>
    </location>
</feature>
<feature type="DNA-binding region" description="H-T-H motif" evidence="2">
    <location>
        <begin position="43"/>
        <end position="62"/>
    </location>
</feature>
<dbReference type="SUPFAM" id="SSF46689">
    <property type="entry name" value="Homeodomain-like"/>
    <property type="match status" value="1"/>
</dbReference>
<dbReference type="EMBL" id="CP006850">
    <property type="protein sequence ID" value="AHH18408.1"/>
    <property type="molecule type" value="Genomic_DNA"/>
</dbReference>
<dbReference type="PANTHER" id="PTHR43479">
    <property type="entry name" value="ACREF/ENVCD OPERON REPRESSOR-RELATED"/>
    <property type="match status" value="1"/>
</dbReference>
<gene>
    <name evidence="4" type="ORF">NONO_c36210</name>
</gene>
<dbReference type="Proteomes" id="UP000019150">
    <property type="component" value="Chromosome"/>
</dbReference>
<sequence length="208" mass="22699">MSVSSPGRLYGGATAEQRIAERRRKLVEAGVTLFGSHESGSVRVKDVAAEAGLTERYFYESFSDLGALFDVVLERVLAEIEAQVDAALVDAPDDTPARISIALRTVVESLATDANKTQILLVEGFGKGGRVDPQRHELNDRWMADFLRWSGPDRQPFRGGAVEARMKALALSGAATELMISWSEGLLDVSTDELADFLVGLYWRANLP</sequence>
<dbReference type="PATRIC" id="fig|1415166.3.peg.3715"/>
<dbReference type="HOGENOM" id="CLU_069356_13_2_11"/>
<protein>
    <submittedName>
        <fullName evidence="4">Putative transcriptional regulator, TetR family</fullName>
    </submittedName>
</protein>
<evidence type="ECO:0000313" key="5">
    <source>
        <dbReference type="Proteomes" id="UP000019150"/>
    </source>
</evidence>
<keyword evidence="5" id="KW-1185">Reference proteome</keyword>
<organism evidence="4 5">
    <name type="scientific">Nocardia nova SH22a</name>
    <dbReference type="NCBI Taxonomy" id="1415166"/>
    <lineage>
        <taxon>Bacteria</taxon>
        <taxon>Bacillati</taxon>
        <taxon>Actinomycetota</taxon>
        <taxon>Actinomycetes</taxon>
        <taxon>Mycobacteriales</taxon>
        <taxon>Nocardiaceae</taxon>
        <taxon>Nocardia</taxon>
    </lineage>
</organism>
<dbReference type="RefSeq" id="WP_025349848.1">
    <property type="nucleotide sequence ID" value="NZ_CP006850.1"/>
</dbReference>
<dbReference type="InterPro" id="IPR050624">
    <property type="entry name" value="HTH-type_Tx_Regulator"/>
</dbReference>
<dbReference type="eggNOG" id="COG1309">
    <property type="taxonomic scope" value="Bacteria"/>
</dbReference>
<dbReference type="PANTHER" id="PTHR43479:SF11">
    <property type="entry name" value="ACREF_ENVCD OPERON REPRESSOR-RELATED"/>
    <property type="match status" value="1"/>
</dbReference>
<dbReference type="PROSITE" id="PS50977">
    <property type="entry name" value="HTH_TETR_2"/>
    <property type="match status" value="1"/>
</dbReference>
<dbReference type="AlphaFoldDB" id="W5THG4"/>
<keyword evidence="1 2" id="KW-0238">DNA-binding</keyword>
<evidence type="ECO:0000313" key="4">
    <source>
        <dbReference type="EMBL" id="AHH18408.1"/>
    </source>
</evidence>
<dbReference type="KEGG" id="nno:NONO_c36210"/>
<evidence type="ECO:0000256" key="2">
    <source>
        <dbReference type="PROSITE-ProRule" id="PRU00335"/>
    </source>
</evidence>
<dbReference type="Gene3D" id="1.10.357.10">
    <property type="entry name" value="Tetracycline Repressor, domain 2"/>
    <property type="match status" value="1"/>
</dbReference>
<dbReference type="GO" id="GO:0003677">
    <property type="term" value="F:DNA binding"/>
    <property type="evidence" value="ECO:0007669"/>
    <property type="project" value="UniProtKB-UniRule"/>
</dbReference>
<accession>W5THG4</accession>
<proteinExistence type="predicted"/>
<name>W5THG4_9NOCA</name>
<dbReference type="InterPro" id="IPR009057">
    <property type="entry name" value="Homeodomain-like_sf"/>
</dbReference>
<dbReference type="STRING" id="1415166.NONO_c36210"/>
<dbReference type="InterPro" id="IPR001647">
    <property type="entry name" value="HTH_TetR"/>
</dbReference>
<dbReference type="OrthoDB" id="9790413at2"/>
<evidence type="ECO:0000256" key="1">
    <source>
        <dbReference type="ARBA" id="ARBA00023125"/>
    </source>
</evidence>